<comment type="caution">
    <text evidence="1">The sequence shown here is derived from an EMBL/GenBank/DDBJ whole genome shotgun (WGS) entry which is preliminary data.</text>
</comment>
<sequence length="554" mass="60009">MSRQRICAACQSIPFIVTKRNVHAQISGLSNHNTESGCRGGFTSARPHTEDACAVLPFATIASWPRSRTRDRGREVAAEALCSFGQRGTRVPAENILPGEGRGLEIAQGRLGPGPHPTLHAADRLGPARAGIDVPARGQGSVREDIANSFCEIAQARLLTLQTADKMDREGNKVDRRGQYCDARMAARRMRGERVWQADSPRGLMIGGEPSNRRSKNMRRRAFLQASGSAVITWPMRAWAKKDTKLLLVAVLFPSTEELFNPRVAALRGGLKDEGMVEGRDYLLETRVASGDFSQLPRLTQELDARQPEVFVAAATAAAVVHSVLPDRPLVFTGMAVDPIAVGLAESYRKPGGTATGNVINAVGGEDSLAEKRVGFFKDLVPNIERLGMIGVVWDPQVLQGVLSHQEETALQKVSVQLGFRFENYAVKTHEDIEGVFAKALSDGVDALYISGDPLLTSNMSRVMPHILAAGKPTLGVYPEWGRAGLLLTYSTDALDGYRRAGAYAAKIVRGVKPADLPIEQASKFWLVVNLKTAKQLGISVPPNLLVVADEVID</sequence>
<protein>
    <recommendedName>
        <fullName evidence="3">ABC transporter substrate-binding protein</fullName>
    </recommendedName>
</protein>
<name>A0A176YJA8_9BRAD</name>
<gene>
    <name evidence="1" type="ORF">AYJ54_18530</name>
</gene>
<dbReference type="GO" id="GO:0016627">
    <property type="term" value="F:oxidoreductase activity, acting on the CH-CH group of donors"/>
    <property type="evidence" value="ECO:0007669"/>
    <property type="project" value="InterPro"/>
</dbReference>
<dbReference type="PANTHER" id="PTHR35271:SF1">
    <property type="entry name" value="ABC TRANSPORTER, SUBSTRATE-BINDING LIPOPROTEIN"/>
    <property type="match status" value="1"/>
</dbReference>
<proteinExistence type="predicted"/>
<dbReference type="Proteomes" id="UP000076959">
    <property type="component" value="Unassembled WGS sequence"/>
</dbReference>
<reference evidence="1 2" key="1">
    <citation type="submission" date="2016-03" db="EMBL/GenBank/DDBJ databases">
        <title>Draft Genome Sequence of the Strain BR 10245 (Bradyrhizobium sp.) isolated from nodules of Centrolobium paraense.</title>
        <authorList>
            <person name="Simoes-Araujo J.L.Sr."/>
            <person name="Barauna A.C."/>
            <person name="Silva K."/>
            <person name="Zilli J.E."/>
        </authorList>
    </citation>
    <scope>NUCLEOTIDE SEQUENCE [LARGE SCALE GENOMIC DNA]</scope>
    <source>
        <strain evidence="1 2">BR 10245</strain>
    </source>
</reference>
<dbReference type="PANTHER" id="PTHR35271">
    <property type="entry name" value="ABC TRANSPORTER, SUBSTRATE-BINDING LIPOPROTEIN-RELATED"/>
    <property type="match status" value="1"/>
</dbReference>
<keyword evidence="2" id="KW-1185">Reference proteome</keyword>
<dbReference type="STRING" id="1505087.AYJ54_18530"/>
<dbReference type="Pfam" id="PF04392">
    <property type="entry name" value="ABC_sub_bind"/>
    <property type="match status" value="1"/>
</dbReference>
<dbReference type="InterPro" id="IPR007487">
    <property type="entry name" value="ABC_transpt-TYRBP-like"/>
</dbReference>
<evidence type="ECO:0000313" key="2">
    <source>
        <dbReference type="Proteomes" id="UP000076959"/>
    </source>
</evidence>
<dbReference type="InterPro" id="IPR036250">
    <property type="entry name" value="AcylCo_DH-like_C"/>
</dbReference>
<dbReference type="AlphaFoldDB" id="A0A176YJA8"/>
<dbReference type="EMBL" id="LUUB01000072">
    <property type="protein sequence ID" value="OAF06937.1"/>
    <property type="molecule type" value="Genomic_DNA"/>
</dbReference>
<dbReference type="CDD" id="cd06325">
    <property type="entry name" value="PBP1_ABC_unchar_transporter"/>
    <property type="match status" value="1"/>
</dbReference>
<dbReference type="Gene3D" id="3.40.50.2300">
    <property type="match status" value="2"/>
</dbReference>
<evidence type="ECO:0000313" key="1">
    <source>
        <dbReference type="EMBL" id="OAF06937.1"/>
    </source>
</evidence>
<accession>A0A176YJA8</accession>
<dbReference type="SUPFAM" id="SSF47203">
    <property type="entry name" value="Acyl-CoA dehydrogenase C-terminal domain-like"/>
    <property type="match status" value="1"/>
</dbReference>
<evidence type="ECO:0008006" key="3">
    <source>
        <dbReference type="Google" id="ProtNLM"/>
    </source>
</evidence>
<organism evidence="1 2">
    <name type="scientific">Bradyrhizobium centrolobii</name>
    <dbReference type="NCBI Taxonomy" id="1505087"/>
    <lineage>
        <taxon>Bacteria</taxon>
        <taxon>Pseudomonadati</taxon>
        <taxon>Pseudomonadota</taxon>
        <taxon>Alphaproteobacteria</taxon>
        <taxon>Hyphomicrobiales</taxon>
        <taxon>Nitrobacteraceae</taxon>
        <taxon>Bradyrhizobium</taxon>
    </lineage>
</organism>